<evidence type="ECO:0000313" key="4">
    <source>
        <dbReference type="Proteomes" id="UP000515808"/>
    </source>
</evidence>
<keyword evidence="2" id="KW-0732">Signal</keyword>
<dbReference type="Proteomes" id="UP000515808">
    <property type="component" value="Chromosome"/>
</dbReference>
<dbReference type="EMBL" id="CP060695">
    <property type="protein sequence ID" value="QNM84667.1"/>
    <property type="molecule type" value="Genomic_DNA"/>
</dbReference>
<evidence type="ECO:0000256" key="2">
    <source>
        <dbReference type="SAM" id="SignalP"/>
    </source>
</evidence>
<name>A0A7G9L7R8_9FLAO</name>
<reference evidence="3 4" key="1">
    <citation type="submission" date="2020-08" db="EMBL/GenBank/DDBJ databases">
        <title>Polaribacter sp. L12M9 isolated from gut of the Korean scallop.</title>
        <authorList>
            <person name="Jeong Y.S."/>
        </authorList>
    </citation>
    <scope>NUCLEOTIDE SEQUENCE [LARGE SCALE GENOMIC DNA]</scope>
    <source>
        <strain evidence="3 4">L12M9</strain>
    </source>
</reference>
<sequence length="331" mass="38188">MKNFYYLLFIFLGSLFLVSNSAQPGVWNAGGSGSFTLLYPEDTVAYKKIQMKSEDIFMQLYKGFATVKGTYYFKNTASDTLKIKVGYPVNNVFENVQFHHEVNEVRVEGLYKIKGLINGVEAPIYKKPNAENDNWYVWEITFPPNKITEFTVYFLVNTNNAKIIKGYNSDKKNAFIYLIETGSLWKSPIEKGDFYTQFKDDISIDNVKTSSPTSLFFDEENAILKFSLSDYGKKPDPNFIITYGKKIENFNFKEITSKSDLYFKSIDRFSKNNFNNYNFNLIELENAYKVGGISNNAIGLIFYLVIYGIPILLGVLALFIFIILYRKFIKK</sequence>
<feature type="chain" id="PRO_5028987216" evidence="2">
    <location>
        <begin position="23"/>
        <end position="331"/>
    </location>
</feature>
<gene>
    <name evidence="3" type="ORF">H9W90_10710</name>
</gene>
<dbReference type="Gene3D" id="2.60.40.3680">
    <property type="match status" value="1"/>
</dbReference>
<dbReference type="AlphaFoldDB" id="A0A7G9L7R8"/>
<keyword evidence="1" id="KW-0812">Transmembrane</keyword>
<evidence type="ECO:0000256" key="1">
    <source>
        <dbReference type="SAM" id="Phobius"/>
    </source>
</evidence>
<organism evidence="3 4">
    <name type="scientific">Polaribacter pectinis</name>
    <dbReference type="NCBI Taxonomy" id="2738844"/>
    <lineage>
        <taxon>Bacteria</taxon>
        <taxon>Pseudomonadati</taxon>
        <taxon>Bacteroidota</taxon>
        <taxon>Flavobacteriia</taxon>
        <taxon>Flavobacteriales</taxon>
        <taxon>Flavobacteriaceae</taxon>
    </lineage>
</organism>
<feature type="transmembrane region" description="Helical" evidence="1">
    <location>
        <begin position="300"/>
        <end position="325"/>
    </location>
</feature>
<keyword evidence="1" id="KW-1133">Transmembrane helix</keyword>
<protein>
    <submittedName>
        <fullName evidence="3">Uncharacterized protein</fullName>
    </submittedName>
</protein>
<accession>A0A7G9L7R8</accession>
<keyword evidence="4" id="KW-1185">Reference proteome</keyword>
<keyword evidence="1" id="KW-0472">Membrane</keyword>
<feature type="signal peptide" evidence="2">
    <location>
        <begin position="1"/>
        <end position="22"/>
    </location>
</feature>
<proteinExistence type="predicted"/>
<evidence type="ECO:0000313" key="3">
    <source>
        <dbReference type="EMBL" id="QNM84667.1"/>
    </source>
</evidence>
<dbReference type="RefSeq" id="WP_187481591.1">
    <property type="nucleotide sequence ID" value="NZ_CP060695.1"/>
</dbReference>
<dbReference type="KEGG" id="ppec:H9W90_10710"/>